<sequence>MSGSRSEPGPYPLPTNGVPTVSAPSFQAEGGIDAQAELPHESSMQDDGLLPDCPSTGAVHGPAIEDDPQDQIYDNWTGILQFNRPQEEEDESAPRNGNDILLTQNWLQREFEPEVVAQLAAEGPVADLSGVSAEAARDLITEGPHYVPSQQPHAQLDHWPWKDRPHCTLDALGALPRSLFSETELEGVRWFAHSNGVPTLPTVKTLKHERSDITAVAGSKPRMFTSQMDNMFVMANLETIIRHEFANPLVAQHLHDLPEDSGESLSECWQARRWRHEVAGNLAGPMAQGASGKDYFVDEVAMARVGGQGGDLAPVMVRRWFRRDDAVWARVNPLLLNSDISSFVVDNRAEKAFDAPLSSFRLSVEDLMDPHVQLEMRIPSPEHIAGILNDDDEPLTPWEHPARNVLRIEAQGLRVVGCPLWLYCDDTSGNSSKKWNKHNSLLFTLAGLPRALVHLMYNIHYLATSNIAPPLEMMEQLVEQLRRRVFAYGMRTARNMFS</sequence>
<dbReference type="EMBL" id="JAPEVG010000033">
    <property type="protein sequence ID" value="KAJ8494713.1"/>
    <property type="molecule type" value="Genomic_DNA"/>
</dbReference>
<protein>
    <submittedName>
        <fullName evidence="2">Uncharacterized protein</fullName>
    </submittedName>
</protein>
<feature type="region of interest" description="Disordered" evidence="1">
    <location>
        <begin position="1"/>
        <end position="68"/>
    </location>
</feature>
<keyword evidence="3" id="KW-1185">Reference proteome</keyword>
<dbReference type="AlphaFoldDB" id="A0AAD7U086"/>
<reference evidence="2" key="1">
    <citation type="submission" date="2022-11" db="EMBL/GenBank/DDBJ databases">
        <title>Genome Sequence of Cubamyces cubensis.</title>
        <authorList>
            <person name="Buettner E."/>
        </authorList>
    </citation>
    <scope>NUCLEOTIDE SEQUENCE</scope>
    <source>
        <strain evidence="2">MPL-01</strain>
    </source>
</reference>
<name>A0AAD7U086_9APHY</name>
<accession>A0AAD7U086</accession>
<dbReference type="PANTHER" id="PTHR31912:SF34">
    <property type="entry name" value="NOTOCHORD-RELATED PROTEIN"/>
    <property type="match status" value="1"/>
</dbReference>
<organism evidence="2 3">
    <name type="scientific">Trametes cubensis</name>
    <dbReference type="NCBI Taxonomy" id="1111947"/>
    <lineage>
        <taxon>Eukaryota</taxon>
        <taxon>Fungi</taxon>
        <taxon>Dikarya</taxon>
        <taxon>Basidiomycota</taxon>
        <taxon>Agaricomycotina</taxon>
        <taxon>Agaricomycetes</taxon>
        <taxon>Polyporales</taxon>
        <taxon>Polyporaceae</taxon>
        <taxon>Trametes</taxon>
    </lineage>
</organism>
<evidence type="ECO:0000313" key="2">
    <source>
        <dbReference type="EMBL" id="KAJ8494713.1"/>
    </source>
</evidence>
<comment type="caution">
    <text evidence="2">The sequence shown here is derived from an EMBL/GenBank/DDBJ whole genome shotgun (WGS) entry which is preliminary data.</text>
</comment>
<proteinExistence type="predicted"/>
<evidence type="ECO:0000313" key="3">
    <source>
        <dbReference type="Proteomes" id="UP001215151"/>
    </source>
</evidence>
<dbReference type="PANTHER" id="PTHR31912">
    <property type="entry name" value="IP13529P"/>
    <property type="match status" value="1"/>
</dbReference>
<dbReference type="Proteomes" id="UP001215151">
    <property type="component" value="Unassembled WGS sequence"/>
</dbReference>
<evidence type="ECO:0000256" key="1">
    <source>
        <dbReference type="SAM" id="MobiDB-lite"/>
    </source>
</evidence>
<gene>
    <name evidence="2" type="ORF">ONZ51_g2189</name>
</gene>